<dbReference type="Proteomes" id="UP000032141">
    <property type="component" value="Chromosome C4"/>
</dbReference>
<dbReference type="Pfam" id="PF00646">
    <property type="entry name" value="F-box"/>
    <property type="match status" value="1"/>
</dbReference>
<accession>A0A0D3C503</accession>
<dbReference type="SMART" id="SM00256">
    <property type="entry name" value="FBOX"/>
    <property type="match status" value="1"/>
</dbReference>
<dbReference type="Pfam" id="PF24758">
    <property type="entry name" value="LRR_At5g56370"/>
    <property type="match status" value="1"/>
</dbReference>
<dbReference type="InterPro" id="IPR053781">
    <property type="entry name" value="F-box_AtFBL13-like"/>
</dbReference>
<evidence type="ECO:0000313" key="3">
    <source>
        <dbReference type="Proteomes" id="UP000032141"/>
    </source>
</evidence>
<dbReference type="PANTHER" id="PTHR31900">
    <property type="entry name" value="F-BOX/RNI SUPERFAMILY PROTEIN-RELATED"/>
    <property type="match status" value="1"/>
</dbReference>
<dbReference type="InterPro" id="IPR036047">
    <property type="entry name" value="F-box-like_dom_sf"/>
</dbReference>
<evidence type="ECO:0000313" key="2">
    <source>
        <dbReference type="EnsemblPlants" id="Bo4g187690.1"/>
    </source>
</evidence>
<dbReference type="InterPro" id="IPR006566">
    <property type="entry name" value="FBD"/>
</dbReference>
<dbReference type="SUPFAM" id="SSF81383">
    <property type="entry name" value="F-box domain"/>
    <property type="match status" value="1"/>
</dbReference>
<dbReference type="Gene3D" id="3.80.10.10">
    <property type="entry name" value="Ribonuclease Inhibitor"/>
    <property type="match status" value="1"/>
</dbReference>
<reference evidence="2 3" key="1">
    <citation type="journal article" date="2014" name="Genome Biol.">
        <title>Transcriptome and methylome profiling reveals relics of genome dominance in the mesopolyploid Brassica oleracea.</title>
        <authorList>
            <person name="Parkin I.A."/>
            <person name="Koh C."/>
            <person name="Tang H."/>
            <person name="Robinson S.J."/>
            <person name="Kagale S."/>
            <person name="Clarke W.E."/>
            <person name="Town C.D."/>
            <person name="Nixon J."/>
            <person name="Krishnakumar V."/>
            <person name="Bidwell S.L."/>
            <person name="Denoeud F."/>
            <person name="Belcram H."/>
            <person name="Links M.G."/>
            <person name="Just J."/>
            <person name="Clarke C."/>
            <person name="Bender T."/>
            <person name="Huebert T."/>
            <person name="Mason A.S."/>
            <person name="Pires J.C."/>
            <person name="Barker G."/>
            <person name="Moore J."/>
            <person name="Walley P.G."/>
            <person name="Manoli S."/>
            <person name="Batley J."/>
            <person name="Edwards D."/>
            <person name="Nelson M.N."/>
            <person name="Wang X."/>
            <person name="Paterson A.H."/>
            <person name="King G."/>
            <person name="Bancroft I."/>
            <person name="Chalhoub B."/>
            <person name="Sharpe A.G."/>
        </authorList>
    </citation>
    <scope>NUCLEOTIDE SEQUENCE</scope>
    <source>
        <strain evidence="2 3">cv. TO1000</strain>
    </source>
</reference>
<dbReference type="Pfam" id="PF08387">
    <property type="entry name" value="FBD"/>
    <property type="match status" value="1"/>
</dbReference>
<dbReference type="InterPro" id="IPR055411">
    <property type="entry name" value="LRR_FXL15/At3g58940/PEG3-like"/>
</dbReference>
<dbReference type="Gene3D" id="1.20.1280.50">
    <property type="match status" value="1"/>
</dbReference>
<dbReference type="EnsemblPlants" id="Bo4g187690.1">
    <property type="protein sequence ID" value="Bo4g187690.1"/>
    <property type="gene ID" value="Bo4g187690"/>
</dbReference>
<reference evidence="2" key="2">
    <citation type="submission" date="2015-03" db="UniProtKB">
        <authorList>
            <consortium name="EnsemblPlants"/>
        </authorList>
    </citation>
    <scope>IDENTIFICATION</scope>
</reference>
<dbReference type="SMART" id="SM00579">
    <property type="entry name" value="FBD"/>
    <property type="match status" value="1"/>
</dbReference>
<feature type="domain" description="F-box" evidence="1">
    <location>
        <begin position="18"/>
        <end position="52"/>
    </location>
</feature>
<keyword evidence="3" id="KW-1185">Reference proteome</keyword>
<name>A0A0D3C503_BRAOL</name>
<dbReference type="PANTHER" id="PTHR31900:SF34">
    <property type="entry name" value="EMB|CAB62440.1-RELATED"/>
    <property type="match status" value="1"/>
</dbReference>
<proteinExistence type="predicted"/>
<dbReference type="CDD" id="cd22160">
    <property type="entry name" value="F-box_AtFBL13-like"/>
    <property type="match status" value="1"/>
</dbReference>
<organism evidence="2 3">
    <name type="scientific">Brassica oleracea var. oleracea</name>
    <dbReference type="NCBI Taxonomy" id="109376"/>
    <lineage>
        <taxon>Eukaryota</taxon>
        <taxon>Viridiplantae</taxon>
        <taxon>Streptophyta</taxon>
        <taxon>Embryophyta</taxon>
        <taxon>Tracheophyta</taxon>
        <taxon>Spermatophyta</taxon>
        <taxon>Magnoliopsida</taxon>
        <taxon>eudicotyledons</taxon>
        <taxon>Gunneridae</taxon>
        <taxon>Pentapetalae</taxon>
        <taxon>rosids</taxon>
        <taxon>malvids</taxon>
        <taxon>Brassicales</taxon>
        <taxon>Brassicaceae</taxon>
        <taxon>Brassiceae</taxon>
        <taxon>Brassica</taxon>
    </lineage>
</organism>
<dbReference type="PROSITE" id="PS50181">
    <property type="entry name" value="FBOX"/>
    <property type="match status" value="1"/>
</dbReference>
<dbReference type="InterPro" id="IPR032675">
    <property type="entry name" value="LRR_dom_sf"/>
</dbReference>
<dbReference type="AlphaFoldDB" id="A0A0D3C503"/>
<dbReference type="Gramene" id="Bo4g187690.1">
    <property type="protein sequence ID" value="Bo4g187690.1"/>
    <property type="gene ID" value="Bo4g187690"/>
</dbReference>
<dbReference type="OMA" id="ISTIECF"/>
<dbReference type="SUPFAM" id="SSF52047">
    <property type="entry name" value="RNI-like"/>
    <property type="match status" value="1"/>
</dbReference>
<evidence type="ECO:0000259" key="1">
    <source>
        <dbReference type="PROSITE" id="PS50181"/>
    </source>
</evidence>
<dbReference type="STRING" id="109376.A0A0D3C503"/>
<protein>
    <recommendedName>
        <fullName evidence="1">F-box domain-containing protein</fullName>
    </recommendedName>
</protein>
<dbReference type="InterPro" id="IPR050232">
    <property type="entry name" value="FBL13/AtMIF1-like"/>
</dbReference>
<dbReference type="HOGENOM" id="CLU_010721_1_2_1"/>
<sequence length="421" mass="47856">MAEIAENRGGRVEEIGCEDRISALPDDLLVRILSSIPTKDAISTMILSKRWRFVWTMLPILAYQESKSKISVWWFLNKSMELHKAPVLHNLSIQLGRRCPTDADVGKWVENAVNRGVRELFFTLQWSLDPTRLPKRLNTCKTLLHLKLSHKILVDFPTSSCLPSLEKLELYYVVYKDEASLDALLSSCPVLELLSVMRKEDDNVAKFTVKVPSLRVLVYFNAMSPDENDVVDPGRSLVVDTPALKHFYIGDHSGDSWSIKSMPCLLNASISGQSFHDTCKLLKSAYAVTSLELDLTDELAVYCSTIEFPQLIQSSTIKFSRLQVILNSQSLTDEPPDASASWMLRFPRPECLSSSLEKFELIDYGGRIEEKELVEYILETSKCLKTVTISFRSKLKNKKKKMKRLNAIFLRFNSISFSVQT</sequence>
<dbReference type="InterPro" id="IPR001810">
    <property type="entry name" value="F-box_dom"/>
</dbReference>